<dbReference type="AlphaFoldDB" id="A0A5B9QFD3"/>
<dbReference type="CDD" id="cd16030">
    <property type="entry name" value="iduronate-2-sulfatase"/>
    <property type="match status" value="1"/>
</dbReference>
<dbReference type="PANTHER" id="PTHR45953">
    <property type="entry name" value="IDURONATE 2-SULFATASE"/>
    <property type="match status" value="1"/>
</dbReference>
<organism evidence="8 9">
    <name type="scientific">Bythopirellula goksoeyrii</name>
    <dbReference type="NCBI Taxonomy" id="1400387"/>
    <lineage>
        <taxon>Bacteria</taxon>
        <taxon>Pseudomonadati</taxon>
        <taxon>Planctomycetota</taxon>
        <taxon>Planctomycetia</taxon>
        <taxon>Pirellulales</taxon>
        <taxon>Lacipirellulaceae</taxon>
        <taxon>Bythopirellula</taxon>
    </lineage>
</organism>
<dbReference type="InterPro" id="IPR017850">
    <property type="entry name" value="Alkaline_phosphatase_core_sf"/>
</dbReference>
<dbReference type="RefSeq" id="WP_148074722.1">
    <property type="nucleotide sequence ID" value="NZ_CP042913.1"/>
</dbReference>
<evidence type="ECO:0000256" key="5">
    <source>
        <dbReference type="ARBA" id="ARBA00022801"/>
    </source>
</evidence>
<dbReference type="InterPro" id="IPR000917">
    <property type="entry name" value="Sulfatase_N"/>
</dbReference>
<feature type="domain" description="Sulfatase N-terminal" evidence="7">
    <location>
        <begin position="28"/>
        <end position="381"/>
    </location>
</feature>
<dbReference type="SUPFAM" id="SSF53649">
    <property type="entry name" value="Alkaline phosphatase-like"/>
    <property type="match status" value="1"/>
</dbReference>
<keyword evidence="5 8" id="KW-0378">Hydrolase</keyword>
<dbReference type="InterPro" id="IPR035874">
    <property type="entry name" value="IDS"/>
</dbReference>
<dbReference type="EC" id="3.1.6.6" evidence="8"/>
<reference evidence="8 9" key="1">
    <citation type="submission" date="2019-08" db="EMBL/GenBank/DDBJ databases">
        <title>Deep-cultivation of Planctomycetes and their phenomic and genomic characterization uncovers novel biology.</title>
        <authorList>
            <person name="Wiegand S."/>
            <person name="Jogler M."/>
            <person name="Boedeker C."/>
            <person name="Pinto D."/>
            <person name="Vollmers J."/>
            <person name="Rivas-Marin E."/>
            <person name="Kohn T."/>
            <person name="Peeters S.H."/>
            <person name="Heuer A."/>
            <person name="Rast P."/>
            <person name="Oberbeckmann S."/>
            <person name="Bunk B."/>
            <person name="Jeske O."/>
            <person name="Meyerdierks A."/>
            <person name="Storesund J.E."/>
            <person name="Kallscheuer N."/>
            <person name="Luecker S."/>
            <person name="Lage O.M."/>
            <person name="Pohl T."/>
            <person name="Merkel B.J."/>
            <person name="Hornburger P."/>
            <person name="Mueller R.-W."/>
            <person name="Bruemmer F."/>
            <person name="Labrenz M."/>
            <person name="Spormann A.M."/>
            <person name="Op den Camp H."/>
            <person name="Overmann J."/>
            <person name="Amann R."/>
            <person name="Jetten M.S.M."/>
            <person name="Mascher T."/>
            <person name="Medema M.H."/>
            <person name="Devos D.P."/>
            <person name="Kaster A.-K."/>
            <person name="Ovreas L."/>
            <person name="Rohde M."/>
            <person name="Galperin M.Y."/>
            <person name="Jogler C."/>
        </authorList>
    </citation>
    <scope>NUCLEOTIDE SEQUENCE [LARGE SCALE GENOMIC DNA]</scope>
    <source>
        <strain evidence="8 9">Pr1d</strain>
    </source>
</reference>
<dbReference type="PANTHER" id="PTHR45953:SF1">
    <property type="entry name" value="IDURONATE 2-SULFATASE"/>
    <property type="match status" value="1"/>
</dbReference>
<name>A0A5B9QFD3_9BACT</name>
<dbReference type="GO" id="GO:0004423">
    <property type="term" value="F:iduronate-2-sulfatase activity"/>
    <property type="evidence" value="ECO:0007669"/>
    <property type="project" value="InterPro"/>
</dbReference>
<keyword evidence="9" id="KW-1185">Reference proteome</keyword>
<dbReference type="KEGG" id="bgok:Pr1d_36840"/>
<comment type="similarity">
    <text evidence="2">Belongs to the sulfatase family.</text>
</comment>
<evidence type="ECO:0000256" key="2">
    <source>
        <dbReference type="ARBA" id="ARBA00008779"/>
    </source>
</evidence>
<dbReference type="GO" id="GO:0047753">
    <property type="term" value="F:choline-sulfatase activity"/>
    <property type="evidence" value="ECO:0007669"/>
    <property type="project" value="UniProtKB-EC"/>
</dbReference>
<evidence type="ECO:0000256" key="6">
    <source>
        <dbReference type="ARBA" id="ARBA00022837"/>
    </source>
</evidence>
<evidence type="ECO:0000256" key="4">
    <source>
        <dbReference type="ARBA" id="ARBA00022729"/>
    </source>
</evidence>
<protein>
    <submittedName>
        <fullName evidence="8">Choline-sulfatase</fullName>
        <ecNumber evidence="8">3.1.6.6</ecNumber>
    </submittedName>
</protein>
<dbReference type="Pfam" id="PF00884">
    <property type="entry name" value="Sulfatase"/>
    <property type="match status" value="1"/>
</dbReference>
<evidence type="ECO:0000256" key="1">
    <source>
        <dbReference type="ARBA" id="ARBA00001913"/>
    </source>
</evidence>
<keyword evidence="6" id="KW-0106">Calcium</keyword>
<dbReference type="GO" id="GO:0046872">
    <property type="term" value="F:metal ion binding"/>
    <property type="evidence" value="ECO:0007669"/>
    <property type="project" value="UniProtKB-KW"/>
</dbReference>
<dbReference type="Proteomes" id="UP000323917">
    <property type="component" value="Chromosome"/>
</dbReference>
<keyword evidence="4" id="KW-0732">Signal</keyword>
<gene>
    <name evidence="8" type="primary">betC_3</name>
    <name evidence="8" type="ORF">Pr1d_36840</name>
</gene>
<evidence type="ECO:0000313" key="8">
    <source>
        <dbReference type="EMBL" id="QEG36370.1"/>
    </source>
</evidence>
<evidence type="ECO:0000256" key="3">
    <source>
        <dbReference type="ARBA" id="ARBA00022723"/>
    </source>
</evidence>
<evidence type="ECO:0000313" key="9">
    <source>
        <dbReference type="Proteomes" id="UP000323917"/>
    </source>
</evidence>
<dbReference type="Gene3D" id="3.40.720.10">
    <property type="entry name" value="Alkaline Phosphatase, subunit A"/>
    <property type="match status" value="1"/>
</dbReference>
<dbReference type="GO" id="GO:0005737">
    <property type="term" value="C:cytoplasm"/>
    <property type="evidence" value="ECO:0007669"/>
    <property type="project" value="TreeGrafter"/>
</dbReference>
<accession>A0A5B9QFD3</accession>
<keyword evidence="3" id="KW-0479">Metal-binding</keyword>
<comment type="cofactor">
    <cofactor evidence="1">
        <name>Ca(2+)</name>
        <dbReference type="ChEBI" id="CHEBI:29108"/>
    </cofactor>
</comment>
<dbReference type="EMBL" id="CP042913">
    <property type="protein sequence ID" value="QEG36370.1"/>
    <property type="molecule type" value="Genomic_DNA"/>
</dbReference>
<dbReference type="OrthoDB" id="236884at2"/>
<evidence type="ECO:0000259" key="7">
    <source>
        <dbReference type="Pfam" id="PF00884"/>
    </source>
</evidence>
<proteinExistence type="inferred from homology"/>
<sequence>MNELFQTLIRIQLLFAVSVSASAEDSKPNVLFFALDDMNDWVGALGHEQAVTPNMDRLARSGVNFVNAHTAGVFCAPSRSAIFTGRHASTTGCYTTQVYFHDHPEIIPLQKVLQEGGYATFGAGKLFHHPAGFVDRRGWDEFFLRNEEQKNRGWPLESWTVDDPALPIPYPNSIFNHDRKPANEFFLEWGKVLNEDEEKMADTIRTEWACDLLRKKHNRPVFVAVGLYAPHFPNYAPEKYFDLYDPDKIELPPSRTDDLEDLPPKIRKAKEARAAHHKRLERLGAVDDAILGYLACISYADAMLGRLLDAIESGPNADNTIVVLWSDHGYHHGEKFDWGKHTLWERTSNVPFIWSGPGITRGVEVNATVSLMDMFPTLIQLCAVPDGMSRDGVSLAPVLKDPALAKDRDILLPGMKPGEYAMMNQDWRYIHYADDAEELYHVKQDPNEWDNLALHPEYKHIKRELQAAAPQAFATPGPNRGEIKLVIKGEDFDWAPKKRAAP</sequence>